<evidence type="ECO:0000313" key="1">
    <source>
        <dbReference type="EMBL" id="MDQ0229020.1"/>
    </source>
</evidence>
<reference evidence="1 2" key="1">
    <citation type="submission" date="2023-07" db="EMBL/GenBank/DDBJ databases">
        <title>Genomic Encyclopedia of Type Strains, Phase IV (KMG-IV): sequencing the most valuable type-strain genomes for metagenomic binning, comparative biology and taxonomic classification.</title>
        <authorList>
            <person name="Goeker M."/>
        </authorList>
    </citation>
    <scope>NUCLEOTIDE SEQUENCE [LARGE SCALE GENOMIC DNA]</scope>
    <source>
        <strain evidence="1 2">DSM 29005</strain>
    </source>
</reference>
<name>A0ABT9ZAH4_9BACI</name>
<proteinExistence type="predicted"/>
<evidence type="ECO:0000313" key="2">
    <source>
        <dbReference type="Proteomes" id="UP001234495"/>
    </source>
</evidence>
<accession>A0ABT9ZAH4</accession>
<protein>
    <submittedName>
        <fullName evidence="1">Uncharacterized protein</fullName>
    </submittedName>
</protein>
<dbReference type="Proteomes" id="UP001234495">
    <property type="component" value="Unassembled WGS sequence"/>
</dbReference>
<gene>
    <name evidence="1" type="ORF">J2S19_000270</name>
</gene>
<dbReference type="RefSeq" id="WP_307336032.1">
    <property type="nucleotide sequence ID" value="NZ_JAUSUD010000001.1"/>
</dbReference>
<organism evidence="1 2">
    <name type="scientific">Metabacillus malikii</name>
    <dbReference type="NCBI Taxonomy" id="1504265"/>
    <lineage>
        <taxon>Bacteria</taxon>
        <taxon>Bacillati</taxon>
        <taxon>Bacillota</taxon>
        <taxon>Bacilli</taxon>
        <taxon>Bacillales</taxon>
        <taxon>Bacillaceae</taxon>
        <taxon>Metabacillus</taxon>
    </lineage>
</organism>
<sequence length="96" mass="10631">MKEILEQAIKNVEKAYENPNTASLDDTIKQLQQAKEQYGDKGTMIEDAINSLIHAQHSIAHMETAKDFSPSAAFGQAHNALEQAINSYVNVDNDPM</sequence>
<keyword evidence="2" id="KW-1185">Reference proteome</keyword>
<dbReference type="EMBL" id="JAUSUD010000001">
    <property type="protein sequence ID" value="MDQ0229020.1"/>
    <property type="molecule type" value="Genomic_DNA"/>
</dbReference>
<comment type="caution">
    <text evidence="1">The sequence shown here is derived from an EMBL/GenBank/DDBJ whole genome shotgun (WGS) entry which is preliminary data.</text>
</comment>